<dbReference type="Gene3D" id="3.40.30.10">
    <property type="entry name" value="Glutaredoxin"/>
    <property type="match status" value="1"/>
</dbReference>
<evidence type="ECO:0000256" key="2">
    <source>
        <dbReference type="ARBA" id="ARBA00022982"/>
    </source>
</evidence>
<keyword evidence="2" id="KW-0249">Electron transport</keyword>
<evidence type="ECO:0000313" key="7">
    <source>
        <dbReference type="Proteomes" id="UP000679600"/>
    </source>
</evidence>
<keyword evidence="7" id="KW-1185">Reference proteome</keyword>
<gene>
    <name evidence="6" type="primary">SRR5466337_2_1</name>
</gene>
<dbReference type="InterPro" id="IPR013766">
    <property type="entry name" value="Thioredoxin_domain"/>
</dbReference>
<keyword evidence="4" id="KW-0676">Redox-active center</keyword>
<dbReference type="CDD" id="cd02947">
    <property type="entry name" value="TRX_family"/>
    <property type="match status" value="1"/>
</dbReference>
<dbReference type="InterPro" id="IPR036249">
    <property type="entry name" value="Thioredoxin-like_sf"/>
</dbReference>
<evidence type="ECO:0000256" key="1">
    <source>
        <dbReference type="ARBA" id="ARBA00022448"/>
    </source>
</evidence>
<evidence type="ECO:0000313" key="6">
    <source>
        <dbReference type="EMBL" id="DAD50779.1"/>
    </source>
</evidence>
<evidence type="ECO:0000259" key="5">
    <source>
        <dbReference type="PROSITE" id="PS51352"/>
    </source>
</evidence>
<protein>
    <recommendedName>
        <fullName evidence="5">Thioredoxin domain-containing protein</fullName>
    </recommendedName>
</protein>
<dbReference type="PANTHER" id="PTHR45663">
    <property type="entry name" value="GEO12009P1"/>
    <property type="match status" value="1"/>
</dbReference>
<sequence length="136" mass="15338">MKNIPVVEDHENILTLTDKNFQHQIRNRVVLVDFWAGWCVPCRMMAPVLNEIAGELSGNACVGKVDVEKYQGLAQRFRVRNIPTMVLFRNGKEVDRFVGVKTKEFLMSPLTFSTHGVLSCSLLSFSLSRSLLLAVV</sequence>
<dbReference type="InterPro" id="IPR005746">
    <property type="entry name" value="Thioredoxin"/>
</dbReference>
<keyword evidence="1" id="KW-0813">Transport</keyword>
<organism evidence="6 7">
    <name type="scientific">ssRNA phage SRR5466337_2</name>
    <dbReference type="NCBI Taxonomy" id="2786388"/>
    <lineage>
        <taxon>Viruses</taxon>
        <taxon>Riboviria</taxon>
        <taxon>Orthornavirae</taxon>
        <taxon>Lenarviricota</taxon>
        <taxon>Leviviricetes</taxon>
        <taxon>Norzivirales</taxon>
        <taxon>Fiersviridae</taxon>
        <taxon>Decadevirus</taxon>
        <taxon>Decadevirus asienecus</taxon>
    </lineage>
</organism>
<name>A0A8S5L000_9VIRU</name>
<dbReference type="PROSITE" id="PS51352">
    <property type="entry name" value="THIOREDOXIN_2"/>
    <property type="match status" value="1"/>
</dbReference>
<dbReference type="SUPFAM" id="SSF52833">
    <property type="entry name" value="Thioredoxin-like"/>
    <property type="match status" value="1"/>
</dbReference>
<accession>A0A8S5L000</accession>
<evidence type="ECO:0000256" key="4">
    <source>
        <dbReference type="ARBA" id="ARBA00023284"/>
    </source>
</evidence>
<dbReference type="FunFam" id="3.40.30.10:FF:000001">
    <property type="entry name" value="Thioredoxin"/>
    <property type="match status" value="1"/>
</dbReference>
<dbReference type="KEGG" id="vg:80398266"/>
<dbReference type="EMBL" id="BK013625">
    <property type="protein sequence ID" value="DAD50779.1"/>
    <property type="molecule type" value="Genomic_RNA"/>
</dbReference>
<reference evidence="6" key="1">
    <citation type="submission" date="2020-09" db="EMBL/GenBank/DDBJ databases">
        <title>Leviviricetes taxonomy.</title>
        <authorList>
            <person name="Stockdale S.R."/>
            <person name="Callanan J."/>
            <person name="Adriaenssens E.M."/>
            <person name="Kuhn J.H."/>
            <person name="Rumnieks J."/>
            <person name="Shkoporov A."/>
            <person name="Draper L.A."/>
            <person name="Ross P."/>
            <person name="Hill C."/>
        </authorList>
    </citation>
    <scope>NUCLEOTIDE SEQUENCE</scope>
</reference>
<dbReference type="NCBIfam" id="TIGR01068">
    <property type="entry name" value="thioredoxin"/>
    <property type="match status" value="1"/>
</dbReference>
<dbReference type="PROSITE" id="PS00194">
    <property type="entry name" value="THIOREDOXIN_1"/>
    <property type="match status" value="1"/>
</dbReference>
<dbReference type="GeneID" id="80398266"/>
<dbReference type="PRINTS" id="PR00421">
    <property type="entry name" value="THIOREDOXIN"/>
</dbReference>
<dbReference type="Pfam" id="PF00085">
    <property type="entry name" value="Thioredoxin"/>
    <property type="match status" value="1"/>
</dbReference>
<proteinExistence type="predicted"/>
<feature type="domain" description="Thioredoxin" evidence="5">
    <location>
        <begin position="5"/>
        <end position="115"/>
    </location>
</feature>
<dbReference type="Proteomes" id="UP000679600">
    <property type="component" value="Segment"/>
</dbReference>
<evidence type="ECO:0000256" key="3">
    <source>
        <dbReference type="ARBA" id="ARBA00023157"/>
    </source>
</evidence>
<dbReference type="PANTHER" id="PTHR45663:SF11">
    <property type="entry name" value="GEO12009P1"/>
    <property type="match status" value="1"/>
</dbReference>
<dbReference type="GO" id="GO:0015035">
    <property type="term" value="F:protein-disulfide reductase activity"/>
    <property type="evidence" value="ECO:0007669"/>
    <property type="project" value="InterPro"/>
</dbReference>
<dbReference type="RefSeq" id="YP_010769290.1">
    <property type="nucleotide sequence ID" value="NC_073930.1"/>
</dbReference>
<dbReference type="InterPro" id="IPR017937">
    <property type="entry name" value="Thioredoxin_CS"/>
</dbReference>
<keyword evidence="3" id="KW-1015">Disulfide bond</keyword>